<accession>A0A0B7B143</accession>
<proteinExistence type="predicted"/>
<reference evidence="1" key="1">
    <citation type="submission" date="2014-12" db="EMBL/GenBank/DDBJ databases">
        <title>Insight into the proteome of Arion vulgaris.</title>
        <authorList>
            <person name="Aradska J."/>
            <person name="Bulat T."/>
            <person name="Smidak R."/>
            <person name="Sarate P."/>
            <person name="Gangsoo J."/>
            <person name="Sialana F."/>
            <person name="Bilban M."/>
            <person name="Lubec G."/>
        </authorList>
    </citation>
    <scope>NUCLEOTIDE SEQUENCE</scope>
    <source>
        <tissue evidence="1">Skin</tissue>
    </source>
</reference>
<name>A0A0B7B143_9EUPU</name>
<organism evidence="1">
    <name type="scientific">Arion vulgaris</name>
    <dbReference type="NCBI Taxonomy" id="1028688"/>
    <lineage>
        <taxon>Eukaryota</taxon>
        <taxon>Metazoa</taxon>
        <taxon>Spiralia</taxon>
        <taxon>Lophotrochozoa</taxon>
        <taxon>Mollusca</taxon>
        <taxon>Gastropoda</taxon>
        <taxon>Heterobranchia</taxon>
        <taxon>Euthyneura</taxon>
        <taxon>Panpulmonata</taxon>
        <taxon>Eupulmonata</taxon>
        <taxon>Stylommatophora</taxon>
        <taxon>Helicina</taxon>
        <taxon>Arionoidea</taxon>
        <taxon>Arionidae</taxon>
        <taxon>Arion</taxon>
    </lineage>
</organism>
<evidence type="ECO:0000313" key="1">
    <source>
        <dbReference type="EMBL" id="CEK85825.1"/>
    </source>
</evidence>
<sequence>MSTVIQKRRWSRIKHVVRMDTNSVMKTALRWTLEGKQKHGRTKTTWRRTLELKEMNNSWNTLQKVKNREECSAFVAALIASSLTG</sequence>
<gene>
    <name evidence="1" type="primary">ORF150444</name>
</gene>
<protein>
    <submittedName>
        <fullName evidence="1">Uncharacterized protein</fullName>
    </submittedName>
</protein>
<dbReference type="EMBL" id="HACG01038960">
    <property type="protein sequence ID" value="CEK85825.1"/>
    <property type="molecule type" value="Transcribed_RNA"/>
</dbReference>
<dbReference type="AlphaFoldDB" id="A0A0B7B143"/>